<dbReference type="OrthoDB" id="272289at2759"/>
<evidence type="ECO:0000256" key="4">
    <source>
        <dbReference type="ARBA" id="ARBA00012702"/>
    </source>
</evidence>
<keyword evidence="8" id="KW-0460">Magnesium</keyword>
<dbReference type="Pfam" id="PF01239">
    <property type="entry name" value="PPTA"/>
    <property type="match status" value="5"/>
</dbReference>
<organism evidence="14 15">
    <name type="scientific">Cryphonectria parasitica (strain ATCC 38755 / EP155)</name>
    <dbReference type="NCBI Taxonomy" id="660469"/>
    <lineage>
        <taxon>Eukaryota</taxon>
        <taxon>Fungi</taxon>
        <taxon>Dikarya</taxon>
        <taxon>Ascomycota</taxon>
        <taxon>Pezizomycotina</taxon>
        <taxon>Sordariomycetes</taxon>
        <taxon>Sordariomycetidae</taxon>
        <taxon>Diaporthales</taxon>
        <taxon>Cryphonectriaceae</taxon>
        <taxon>Cryphonectria-Endothia species complex</taxon>
        <taxon>Cryphonectria</taxon>
    </lineage>
</organism>
<dbReference type="PROSITE" id="PS51147">
    <property type="entry name" value="PFTA"/>
    <property type="match status" value="5"/>
</dbReference>
<keyword evidence="6" id="KW-0808">Transferase</keyword>
<evidence type="ECO:0000256" key="11">
    <source>
        <dbReference type="ARBA" id="ARBA00042436"/>
    </source>
</evidence>
<dbReference type="GO" id="GO:0004662">
    <property type="term" value="F:CAAX-protein geranylgeranyltransferase activity"/>
    <property type="evidence" value="ECO:0007669"/>
    <property type="project" value="UniProtKB-EC"/>
</dbReference>
<evidence type="ECO:0000313" key="14">
    <source>
        <dbReference type="EMBL" id="KAF3770903.1"/>
    </source>
</evidence>
<keyword evidence="7" id="KW-0677">Repeat</keyword>
<protein>
    <recommendedName>
        <fullName evidence="9">Protein farnesyltransferase/geranylgeranyltransferase type-1 subunit alpha</fullName>
        <ecNumber evidence="4">2.5.1.58</ecNumber>
        <ecNumber evidence="3">2.5.1.59</ecNumber>
    </recommendedName>
    <alternativeName>
        <fullName evidence="12">CAAX farnesyltransferase subunit alpha</fullName>
    </alternativeName>
    <alternativeName>
        <fullName evidence="11">FTase-alpha</fullName>
    </alternativeName>
    <alternativeName>
        <fullName evidence="10">Ras proteins prenyltransferase subunit alpha</fullName>
    </alternativeName>
    <alternativeName>
        <fullName evidence="13">Type I protein geranyl-geranyltransferase subunit alpha</fullName>
    </alternativeName>
</protein>
<gene>
    <name evidence="14" type="ORF">M406DRAFT_248452</name>
</gene>
<dbReference type="GO" id="GO:0005965">
    <property type="term" value="C:protein farnesyltransferase complex"/>
    <property type="evidence" value="ECO:0007669"/>
    <property type="project" value="TreeGrafter"/>
</dbReference>
<comment type="caution">
    <text evidence="14">The sequence shown here is derived from an EMBL/GenBank/DDBJ whole genome shotgun (WGS) entry which is preliminary data.</text>
</comment>
<comment type="cofactor">
    <cofactor evidence="1">
        <name>Mg(2+)</name>
        <dbReference type="ChEBI" id="CHEBI:18420"/>
    </cofactor>
</comment>
<evidence type="ECO:0000313" key="15">
    <source>
        <dbReference type="Proteomes" id="UP000803844"/>
    </source>
</evidence>
<evidence type="ECO:0000256" key="2">
    <source>
        <dbReference type="ARBA" id="ARBA00006734"/>
    </source>
</evidence>
<dbReference type="EMBL" id="MU032344">
    <property type="protein sequence ID" value="KAF3770903.1"/>
    <property type="molecule type" value="Genomic_DNA"/>
</dbReference>
<dbReference type="GeneID" id="63833660"/>
<name>A0A9P4YD55_CRYP1</name>
<feature type="non-terminal residue" evidence="14">
    <location>
        <position position="1"/>
    </location>
</feature>
<dbReference type="EC" id="2.5.1.58" evidence="4"/>
<keyword evidence="5" id="KW-0637">Prenyltransferase</keyword>
<accession>A0A9P4YD55</accession>
<evidence type="ECO:0000256" key="13">
    <source>
        <dbReference type="ARBA" id="ARBA00043219"/>
    </source>
</evidence>
<evidence type="ECO:0000256" key="3">
    <source>
        <dbReference type="ARBA" id="ARBA00012700"/>
    </source>
</evidence>
<dbReference type="PANTHER" id="PTHR11129">
    <property type="entry name" value="PROTEIN FARNESYLTRANSFERASE ALPHA SUBUNIT/RAB GERANYLGERANYL TRANSFERASE ALPHA SUBUNIT"/>
    <property type="match status" value="1"/>
</dbReference>
<dbReference type="RefSeq" id="XP_040781864.1">
    <property type="nucleotide sequence ID" value="XM_040916531.1"/>
</dbReference>
<dbReference type="InterPro" id="IPR002088">
    <property type="entry name" value="Prenyl_trans_a"/>
</dbReference>
<dbReference type="AlphaFoldDB" id="A0A9P4YD55"/>
<dbReference type="Proteomes" id="UP000803844">
    <property type="component" value="Unassembled WGS sequence"/>
</dbReference>
<evidence type="ECO:0000256" key="5">
    <source>
        <dbReference type="ARBA" id="ARBA00022602"/>
    </source>
</evidence>
<proteinExistence type="inferred from homology"/>
<evidence type="ECO:0000256" key="7">
    <source>
        <dbReference type="ARBA" id="ARBA00022737"/>
    </source>
</evidence>
<evidence type="ECO:0000256" key="8">
    <source>
        <dbReference type="ARBA" id="ARBA00022842"/>
    </source>
</evidence>
<comment type="similarity">
    <text evidence="2">Belongs to the protein prenyltransferase subunit alpha family.</text>
</comment>
<evidence type="ECO:0000256" key="12">
    <source>
        <dbReference type="ARBA" id="ARBA00043086"/>
    </source>
</evidence>
<dbReference type="Gene3D" id="1.25.40.120">
    <property type="entry name" value="Protein prenylyltransferase"/>
    <property type="match status" value="1"/>
</dbReference>
<dbReference type="PANTHER" id="PTHR11129:SF1">
    <property type="entry name" value="PROTEIN FARNESYLTRANSFERASE_GERANYLGERANYLTRANSFERASE TYPE-1 SUBUNIT ALPHA"/>
    <property type="match status" value="1"/>
</dbReference>
<evidence type="ECO:0000256" key="1">
    <source>
        <dbReference type="ARBA" id="ARBA00001946"/>
    </source>
</evidence>
<evidence type="ECO:0000256" key="10">
    <source>
        <dbReference type="ARBA" id="ARBA00041392"/>
    </source>
</evidence>
<dbReference type="GO" id="GO:0005953">
    <property type="term" value="C:CAAX-protein geranylgeranyltransferase complex"/>
    <property type="evidence" value="ECO:0007669"/>
    <property type="project" value="TreeGrafter"/>
</dbReference>
<evidence type="ECO:0000256" key="9">
    <source>
        <dbReference type="ARBA" id="ARBA00040965"/>
    </source>
</evidence>
<reference evidence="14" key="1">
    <citation type="journal article" date="2020" name="Phytopathology">
        <title>Genome sequence of the chestnut blight fungus Cryphonectria parasitica EP155: A fundamental resource for an archetypical invasive plant pathogen.</title>
        <authorList>
            <person name="Crouch J.A."/>
            <person name="Dawe A."/>
            <person name="Aerts A."/>
            <person name="Barry K."/>
            <person name="Churchill A.C.L."/>
            <person name="Grimwood J."/>
            <person name="Hillman B."/>
            <person name="Milgroom M.G."/>
            <person name="Pangilinan J."/>
            <person name="Smith M."/>
            <person name="Salamov A."/>
            <person name="Schmutz J."/>
            <person name="Yadav J."/>
            <person name="Grigoriev I.V."/>
            <person name="Nuss D."/>
        </authorList>
    </citation>
    <scope>NUCLEOTIDE SEQUENCE</scope>
    <source>
        <strain evidence="14">EP155</strain>
    </source>
</reference>
<keyword evidence="15" id="KW-1185">Reference proteome</keyword>
<dbReference type="EC" id="2.5.1.59" evidence="3"/>
<dbReference type="GO" id="GO:0004660">
    <property type="term" value="F:protein farnesyltransferase activity"/>
    <property type="evidence" value="ECO:0007669"/>
    <property type="project" value="UniProtKB-EC"/>
</dbReference>
<sequence length="504" mass="57705">ETPPKTVNERSARIYAQGHPYSVTLAASGPSGLSPAERSVWANAHYARSPALLKQLGNKSQRDVWKVVNETGGLPLRAPRTTHSWGRDRFGADLGEYPPEQFAKRSERTLQLAALEVQRRAFLAKRERERARWVDPDTKEVVAVSHEEIEEERLRRSEIATLRMELYGERSGAYGTDPDWDDVVPMPVEDGEGTLAAIAYPDDYAEAISYLRAVMAKKEYSPRCLRLTEHIISLNPAHYTVWLYRFSIVEALHLPLSEEIEWLNKVSLDNLKNYQIWHHRRLLLDHYFPTIQSSPEKTAELARSEQDFLTQILAEDTKNYHVWSYRQYMVPKLGIFGASEIKAAEDLIDDDVRNNSAWSHRFFVVFSDPEHTTPGSLPTDHDLAVPADIIDREIQYAQDKILLAPQNQSPWNYLRGVLVKGGRKMSSVEAFVGQFVSGAGADNDEEEKVTSTHGLEMLAEIYAEKGEVDKADWCLRRLGEKWDRIRLGYWQWKRQMLKDENVSA</sequence>
<dbReference type="SUPFAM" id="SSF48439">
    <property type="entry name" value="Protein prenylyltransferase"/>
    <property type="match status" value="1"/>
</dbReference>
<evidence type="ECO:0000256" key="6">
    <source>
        <dbReference type="ARBA" id="ARBA00022679"/>
    </source>
</evidence>